<reference evidence="1 2" key="1">
    <citation type="submission" date="2021-06" db="EMBL/GenBank/DDBJ databases">
        <title>Caerostris extrusa draft genome.</title>
        <authorList>
            <person name="Kono N."/>
            <person name="Arakawa K."/>
        </authorList>
    </citation>
    <scope>NUCLEOTIDE SEQUENCE [LARGE SCALE GENOMIC DNA]</scope>
</reference>
<dbReference type="AlphaFoldDB" id="A0AAV4PG12"/>
<evidence type="ECO:0000313" key="2">
    <source>
        <dbReference type="Proteomes" id="UP001054945"/>
    </source>
</evidence>
<name>A0AAV4PG12_CAEEX</name>
<protein>
    <submittedName>
        <fullName evidence="1">Uncharacterized protein</fullName>
    </submittedName>
</protein>
<dbReference type="Proteomes" id="UP001054945">
    <property type="component" value="Unassembled WGS sequence"/>
</dbReference>
<dbReference type="EMBL" id="BPLR01004500">
    <property type="protein sequence ID" value="GIX95363.1"/>
    <property type="molecule type" value="Genomic_DNA"/>
</dbReference>
<keyword evidence="2" id="KW-1185">Reference proteome</keyword>
<evidence type="ECO:0000313" key="1">
    <source>
        <dbReference type="EMBL" id="GIX95363.1"/>
    </source>
</evidence>
<organism evidence="1 2">
    <name type="scientific">Caerostris extrusa</name>
    <name type="common">Bark spider</name>
    <name type="synonym">Caerostris bankana</name>
    <dbReference type="NCBI Taxonomy" id="172846"/>
    <lineage>
        <taxon>Eukaryota</taxon>
        <taxon>Metazoa</taxon>
        <taxon>Ecdysozoa</taxon>
        <taxon>Arthropoda</taxon>
        <taxon>Chelicerata</taxon>
        <taxon>Arachnida</taxon>
        <taxon>Araneae</taxon>
        <taxon>Araneomorphae</taxon>
        <taxon>Entelegynae</taxon>
        <taxon>Araneoidea</taxon>
        <taxon>Araneidae</taxon>
        <taxon>Caerostris</taxon>
    </lineage>
</organism>
<gene>
    <name evidence="1" type="ORF">CEXT_703901</name>
</gene>
<sequence length="87" mass="10412">MDVDVAFQKGFWKERALRVWRLNNGKDFRSISLWLVAADGLKLRYSRILLKGNFFVPEWQHGGKNMDVDVAFQKIFWERKGKFNYID</sequence>
<comment type="caution">
    <text evidence="1">The sequence shown here is derived from an EMBL/GenBank/DDBJ whole genome shotgun (WGS) entry which is preliminary data.</text>
</comment>
<accession>A0AAV4PG12</accession>
<proteinExistence type="predicted"/>